<organism evidence="2 3">
    <name type="scientific">Vagococcus bubulae</name>
    <dbReference type="NCBI Taxonomy" id="1977868"/>
    <lineage>
        <taxon>Bacteria</taxon>
        <taxon>Bacillati</taxon>
        <taxon>Bacillota</taxon>
        <taxon>Bacilli</taxon>
        <taxon>Lactobacillales</taxon>
        <taxon>Enterococcaceae</taxon>
        <taxon>Vagococcus</taxon>
    </lineage>
</organism>
<keyword evidence="1" id="KW-1133">Transmembrane helix</keyword>
<keyword evidence="3" id="KW-1185">Reference proteome</keyword>
<name>A0A429ZNM9_9ENTE</name>
<sequence>MINNKEELNRLLEELSQKNNQDKKYIIQLELANTTDETIKSVLQEMLVDLEKAEKKKKIRLSIVGVLIIVMAGLVFGIKKNETKRTMPSSNVTAIQTSQSTSEVGSTEIETTTESSMIDEKNLTTYQMKRWVGAVWEKRFENFPDLQDYRLTICSDEKDRLVYIDVLPPEDKQVDKYCVFRINENGQLEISGYYLGKGDVTGWEVISDKYMDTTNVEVKPKISKQTQQITTSEAETWVKDYLSSSATEPINFEDIGLQSETDNEGMIRVSLYTWNPAHTFRTLSSVFRVTKDGKLQQGSPYSEDEWRVVSDEFIK</sequence>
<keyword evidence="1" id="KW-0812">Transmembrane</keyword>
<evidence type="ECO:0000313" key="3">
    <source>
        <dbReference type="Proteomes" id="UP000288490"/>
    </source>
</evidence>
<gene>
    <name evidence="2" type="ORF">CBF36_03555</name>
</gene>
<dbReference type="AlphaFoldDB" id="A0A429ZNM9"/>
<comment type="caution">
    <text evidence="2">The sequence shown here is derived from an EMBL/GenBank/DDBJ whole genome shotgun (WGS) entry which is preliminary data.</text>
</comment>
<proteinExistence type="predicted"/>
<evidence type="ECO:0000256" key="1">
    <source>
        <dbReference type="SAM" id="Phobius"/>
    </source>
</evidence>
<dbReference type="Proteomes" id="UP000288490">
    <property type="component" value="Unassembled WGS sequence"/>
</dbReference>
<protein>
    <submittedName>
        <fullName evidence="2">Uncharacterized protein</fullName>
    </submittedName>
</protein>
<keyword evidence="1" id="KW-0472">Membrane</keyword>
<accession>A0A429ZNM9</accession>
<dbReference type="EMBL" id="NGJT01000004">
    <property type="protein sequence ID" value="RST95320.1"/>
    <property type="molecule type" value="Genomic_DNA"/>
</dbReference>
<dbReference type="OrthoDB" id="2200318at2"/>
<feature type="transmembrane region" description="Helical" evidence="1">
    <location>
        <begin position="59"/>
        <end position="78"/>
    </location>
</feature>
<dbReference type="RefSeq" id="WP_125956687.1">
    <property type="nucleotide sequence ID" value="NZ_JAQEJV010000004.1"/>
</dbReference>
<reference evidence="2 3" key="1">
    <citation type="submission" date="2017-05" db="EMBL/GenBank/DDBJ databases">
        <title>Vagococcus spp. assemblies.</title>
        <authorList>
            <person name="Gulvik C.A."/>
        </authorList>
    </citation>
    <scope>NUCLEOTIDE SEQUENCE [LARGE SCALE GENOMIC DNA]</scope>
    <source>
        <strain evidence="2 3">SS1994</strain>
    </source>
</reference>
<evidence type="ECO:0000313" key="2">
    <source>
        <dbReference type="EMBL" id="RST95320.1"/>
    </source>
</evidence>